<protein>
    <recommendedName>
        <fullName evidence="3">Tyrosinase copper-binding domain-containing protein</fullName>
    </recommendedName>
</protein>
<keyword evidence="2" id="KW-0186">Copper</keyword>
<evidence type="ECO:0000313" key="4">
    <source>
        <dbReference type="EMBL" id="CAD8282679.1"/>
    </source>
</evidence>
<dbReference type="InterPro" id="IPR002227">
    <property type="entry name" value="Tyrosinase_Cu-bd"/>
</dbReference>
<gene>
    <name evidence="4" type="ORF">CEUR00632_LOCUS2714</name>
</gene>
<dbReference type="InterPro" id="IPR008922">
    <property type="entry name" value="Di-copper_centre_dom_sf"/>
</dbReference>
<dbReference type="Pfam" id="PF00264">
    <property type="entry name" value="Tyrosinase"/>
    <property type="match status" value="1"/>
</dbReference>
<dbReference type="Gene3D" id="1.10.1280.10">
    <property type="entry name" value="Di-copper center containing domain from catechol oxidase"/>
    <property type="match status" value="1"/>
</dbReference>
<dbReference type="InterPro" id="IPR050316">
    <property type="entry name" value="Tyrosinase/Hemocyanin"/>
</dbReference>
<organism evidence="4">
    <name type="scientific">Chlamydomonas euryale</name>
    <dbReference type="NCBI Taxonomy" id="1486919"/>
    <lineage>
        <taxon>Eukaryota</taxon>
        <taxon>Viridiplantae</taxon>
        <taxon>Chlorophyta</taxon>
        <taxon>core chlorophytes</taxon>
        <taxon>Chlorophyceae</taxon>
        <taxon>CS clade</taxon>
        <taxon>Chlamydomonadales</taxon>
        <taxon>Chlamydomonadaceae</taxon>
        <taxon>Chlamydomonas</taxon>
    </lineage>
</organism>
<reference evidence="4" key="1">
    <citation type="submission" date="2021-01" db="EMBL/GenBank/DDBJ databases">
        <authorList>
            <person name="Corre E."/>
            <person name="Pelletier E."/>
            <person name="Niang G."/>
            <person name="Scheremetjew M."/>
            <person name="Finn R."/>
            <person name="Kale V."/>
            <person name="Holt S."/>
            <person name="Cochrane G."/>
            <person name="Meng A."/>
            <person name="Brown T."/>
            <person name="Cohen L."/>
        </authorList>
    </citation>
    <scope>NUCLEOTIDE SEQUENCE</scope>
    <source>
        <strain evidence="4">CCMP219</strain>
    </source>
</reference>
<name>A0A7R9V365_9CHLO</name>
<dbReference type="AlphaFoldDB" id="A0A7R9V365"/>
<evidence type="ECO:0000259" key="3">
    <source>
        <dbReference type="Pfam" id="PF00264"/>
    </source>
</evidence>
<evidence type="ECO:0000256" key="1">
    <source>
        <dbReference type="ARBA" id="ARBA00022723"/>
    </source>
</evidence>
<accession>A0A7R9V365</accession>
<proteinExistence type="predicted"/>
<dbReference type="SUPFAM" id="SSF48056">
    <property type="entry name" value="Di-copper centre-containing domain"/>
    <property type="match status" value="1"/>
</dbReference>
<dbReference type="EMBL" id="HBEC01006003">
    <property type="protein sequence ID" value="CAD8282679.1"/>
    <property type="molecule type" value="Transcribed_RNA"/>
</dbReference>
<sequence>MPVNMSEHVPMLTDTELRHSDGSYPDYSSLAAKEHAMTTLGLDLAATGTGRFSARNCLILLCLALVFTSTAVYKCGPYQQHRQLRVRKELRSLTDREMQLFVTGLATMLSVDTGAGQLLFGPKYKEYDYFIIKHTVATQTPVDGVCCSDVAHFGPWFLTWHEAFIMEFENALLSVVPELGALPYWEMYEDFEGTTERPGKFYGTADWAFTPRFFGSMDGDPRANFTLTNSDYGGVFGGRAVSRFNAMKYADVAHLFNGSKSGLLRDPHSERNEPYVIRYPTKDLIIHPSRSYMKDAPRINFTVQDLERCTDFELVKSMWDFMLCIDLASTNVSGLPTNVTDYWMSHVSRFSHAMFHNVLGSLKQGTQDETHPLGWMGDARVVNTSPNEVLGFFPFHANLIRVWQIWKKRAELADPSIASADVVWHYPRHGDATPPVLVRGTSVDDVMSPAMPFTDIILGKPHGATNRDMLMHKPDYVYERMVPELALSYGETWL</sequence>
<dbReference type="GO" id="GO:0046872">
    <property type="term" value="F:metal ion binding"/>
    <property type="evidence" value="ECO:0007669"/>
    <property type="project" value="UniProtKB-KW"/>
</dbReference>
<feature type="domain" description="Tyrosinase copper-binding" evidence="3">
    <location>
        <begin position="126"/>
        <end position="408"/>
    </location>
</feature>
<keyword evidence="1" id="KW-0479">Metal-binding</keyword>
<dbReference type="PANTHER" id="PTHR11474">
    <property type="entry name" value="TYROSINASE FAMILY MEMBER"/>
    <property type="match status" value="1"/>
</dbReference>
<evidence type="ECO:0000256" key="2">
    <source>
        <dbReference type="ARBA" id="ARBA00023008"/>
    </source>
</evidence>
<dbReference type="PANTHER" id="PTHR11474:SF126">
    <property type="entry name" value="TYROSINASE-LIKE PROTEIN TYR-1-RELATED"/>
    <property type="match status" value="1"/>
</dbReference>
<dbReference type="GO" id="GO:0016491">
    <property type="term" value="F:oxidoreductase activity"/>
    <property type="evidence" value="ECO:0007669"/>
    <property type="project" value="InterPro"/>
</dbReference>